<reference evidence="9" key="2">
    <citation type="journal article" date="2024" name="Toxins">
        <title>Genome Sequence Analysis of Native Xenorhabdus Strains Isolated from Entomopathogenic Nematodes in Argentina.</title>
        <authorList>
            <person name="Palma L."/>
            <person name="Frizzo L."/>
            <person name="Kaiser S."/>
            <person name="Berry C."/>
            <person name="Caballero P."/>
            <person name="Bode H.B."/>
            <person name="Del Valle E.E."/>
        </authorList>
    </citation>
    <scope>NUCLEOTIDE SEQUENCE</scope>
    <source>
        <strain evidence="9">M</strain>
    </source>
</reference>
<evidence type="ECO:0000256" key="8">
    <source>
        <dbReference type="SAM" id="Phobius"/>
    </source>
</evidence>
<protein>
    <submittedName>
        <fullName evidence="9">AEC family transporter</fullName>
    </submittedName>
</protein>
<dbReference type="Proteomes" id="UP001193920">
    <property type="component" value="Unassembled WGS sequence"/>
</dbReference>
<feature type="transmembrane region" description="Helical" evidence="8">
    <location>
        <begin position="250"/>
        <end position="268"/>
    </location>
</feature>
<dbReference type="InterPro" id="IPR004776">
    <property type="entry name" value="Mem_transp_PIN-like"/>
</dbReference>
<dbReference type="PANTHER" id="PTHR36838:SF4">
    <property type="entry name" value="AUXIN EFFLUX CARRIER FAMILY PROTEIN"/>
    <property type="match status" value="1"/>
</dbReference>
<evidence type="ECO:0000256" key="4">
    <source>
        <dbReference type="ARBA" id="ARBA00022475"/>
    </source>
</evidence>
<evidence type="ECO:0000256" key="6">
    <source>
        <dbReference type="ARBA" id="ARBA00022989"/>
    </source>
</evidence>
<feature type="transmembrane region" description="Helical" evidence="8">
    <location>
        <begin position="94"/>
        <end position="118"/>
    </location>
</feature>
<feature type="transmembrane region" description="Helical" evidence="8">
    <location>
        <begin position="6"/>
        <end position="26"/>
    </location>
</feature>
<accession>A0AAW3YYG8</accession>
<dbReference type="PANTHER" id="PTHR36838">
    <property type="entry name" value="AUXIN EFFLUX CARRIER FAMILY PROTEIN"/>
    <property type="match status" value="1"/>
</dbReference>
<dbReference type="RefSeq" id="WP_323869460.1">
    <property type="nucleotide sequence ID" value="NZ_JACXBF010000430.1"/>
</dbReference>
<dbReference type="AlphaFoldDB" id="A0AAW3YYG8"/>
<comment type="subcellular location">
    <subcellularLocation>
        <location evidence="1">Cell membrane</location>
        <topology evidence="1">Multi-pass membrane protein</topology>
    </subcellularLocation>
</comment>
<proteinExistence type="inferred from homology"/>
<name>A0AAW3YYG8_9GAMM</name>
<keyword evidence="4" id="KW-1003">Cell membrane</keyword>
<feature type="transmembrane region" description="Helical" evidence="8">
    <location>
        <begin position="124"/>
        <end position="145"/>
    </location>
</feature>
<evidence type="ECO:0000256" key="2">
    <source>
        <dbReference type="ARBA" id="ARBA00010145"/>
    </source>
</evidence>
<feature type="transmembrane region" description="Helical" evidence="8">
    <location>
        <begin position="189"/>
        <end position="209"/>
    </location>
</feature>
<feature type="transmembrane region" description="Helical" evidence="8">
    <location>
        <begin position="38"/>
        <end position="57"/>
    </location>
</feature>
<keyword evidence="6 8" id="KW-1133">Transmembrane helix</keyword>
<gene>
    <name evidence="9" type="ORF">ID854_16405</name>
</gene>
<evidence type="ECO:0000313" key="9">
    <source>
        <dbReference type="EMBL" id="MBD2801969.1"/>
    </source>
</evidence>
<keyword evidence="5 8" id="KW-0812">Transmembrane</keyword>
<feature type="transmembrane region" description="Helical" evidence="8">
    <location>
        <begin position="280"/>
        <end position="301"/>
    </location>
</feature>
<feature type="transmembrane region" description="Helical" evidence="8">
    <location>
        <begin position="157"/>
        <end position="177"/>
    </location>
</feature>
<sequence>MSQIIIITWPLFALILLGFILKRKNVFPAGFWSGAEKINYFFLFPALLINGAATAPLDNPQLLTLSSSVLVILGIASVLLILLRFLLKWPPRRFGVYVQGTLRFNTYLGLAITTSIFGSHGVTIAILIIAILVPMCNVISVLSLVSDRNNFSFKSLLLTLIKNPLIIACFIGISVNLTHIGLPFGSAQFFKHLSSASLPLGLICIGASLQMSTLRMEKKAILVNCAGRLFLMPLLAFSIAVLFGLETLEASLLALFFAIPTAPTAYILTRQLNGDSQLMAGIITFQTVISTITLPVILLIATS</sequence>
<evidence type="ECO:0000256" key="7">
    <source>
        <dbReference type="ARBA" id="ARBA00023136"/>
    </source>
</evidence>
<organism evidence="9">
    <name type="scientific">Xenorhabdus szentirmaii</name>
    <dbReference type="NCBI Taxonomy" id="290112"/>
    <lineage>
        <taxon>Bacteria</taxon>
        <taxon>Pseudomonadati</taxon>
        <taxon>Pseudomonadota</taxon>
        <taxon>Gammaproteobacteria</taxon>
        <taxon>Enterobacterales</taxon>
        <taxon>Morganellaceae</taxon>
        <taxon>Xenorhabdus</taxon>
    </lineage>
</organism>
<evidence type="ECO:0000256" key="3">
    <source>
        <dbReference type="ARBA" id="ARBA00022448"/>
    </source>
</evidence>
<dbReference type="GO" id="GO:0055085">
    <property type="term" value="P:transmembrane transport"/>
    <property type="evidence" value="ECO:0007669"/>
    <property type="project" value="InterPro"/>
</dbReference>
<dbReference type="Pfam" id="PF03547">
    <property type="entry name" value="Mem_trans"/>
    <property type="match status" value="1"/>
</dbReference>
<evidence type="ECO:0000256" key="1">
    <source>
        <dbReference type="ARBA" id="ARBA00004651"/>
    </source>
</evidence>
<comment type="similarity">
    <text evidence="2">Belongs to the auxin efflux carrier (TC 2.A.69) family.</text>
</comment>
<evidence type="ECO:0000256" key="5">
    <source>
        <dbReference type="ARBA" id="ARBA00022692"/>
    </source>
</evidence>
<keyword evidence="3" id="KW-0813">Transport</keyword>
<feature type="transmembrane region" description="Helical" evidence="8">
    <location>
        <begin position="221"/>
        <end position="244"/>
    </location>
</feature>
<comment type="caution">
    <text evidence="9">The sequence shown here is derived from an EMBL/GenBank/DDBJ whole genome shotgun (WGS) entry which is preliminary data.</text>
</comment>
<reference evidence="9" key="1">
    <citation type="submission" date="2020-09" db="EMBL/GenBank/DDBJ databases">
        <authorList>
            <person name="Palma L."/>
            <person name="Caballero P."/>
            <person name="Berry C."/>
            <person name="Del Valle E."/>
        </authorList>
    </citation>
    <scope>NUCLEOTIDE SEQUENCE</scope>
    <source>
        <strain evidence="9">M</strain>
    </source>
</reference>
<dbReference type="Gene3D" id="1.20.1530.20">
    <property type="match status" value="1"/>
</dbReference>
<keyword evidence="7 8" id="KW-0472">Membrane</keyword>
<dbReference type="GO" id="GO:0005886">
    <property type="term" value="C:plasma membrane"/>
    <property type="evidence" value="ECO:0007669"/>
    <property type="project" value="UniProtKB-SubCell"/>
</dbReference>
<dbReference type="InterPro" id="IPR038770">
    <property type="entry name" value="Na+/solute_symporter_sf"/>
</dbReference>
<feature type="transmembrane region" description="Helical" evidence="8">
    <location>
        <begin position="63"/>
        <end position="87"/>
    </location>
</feature>
<dbReference type="EMBL" id="JACXBF010000430">
    <property type="protein sequence ID" value="MBD2801969.1"/>
    <property type="molecule type" value="Genomic_DNA"/>
</dbReference>